<comment type="caution">
    <text evidence="2">The sequence shown here is derived from an EMBL/GenBank/DDBJ whole genome shotgun (WGS) entry which is preliminary data.</text>
</comment>
<organism evidence="2 3">
    <name type="scientific">Alistipes onderdonkii</name>
    <dbReference type="NCBI Taxonomy" id="328813"/>
    <lineage>
        <taxon>Bacteria</taxon>
        <taxon>Pseudomonadati</taxon>
        <taxon>Bacteroidota</taxon>
        <taxon>Bacteroidia</taxon>
        <taxon>Bacteroidales</taxon>
        <taxon>Rikenellaceae</taxon>
        <taxon>Alistipes</taxon>
    </lineage>
</organism>
<reference evidence="2 3" key="1">
    <citation type="journal article" date="2019" name="Nat. Med.">
        <title>A library of human gut bacterial isolates paired with longitudinal multiomics data enables mechanistic microbiome research.</title>
        <authorList>
            <person name="Poyet M."/>
            <person name="Groussin M."/>
            <person name="Gibbons S.M."/>
            <person name="Avila-Pacheco J."/>
            <person name="Jiang X."/>
            <person name="Kearney S.M."/>
            <person name="Perrotta A.R."/>
            <person name="Berdy B."/>
            <person name="Zhao S."/>
            <person name="Lieberman T.D."/>
            <person name="Swanson P.K."/>
            <person name="Smith M."/>
            <person name="Roesemann S."/>
            <person name="Alexander J.E."/>
            <person name="Rich S.A."/>
            <person name="Livny J."/>
            <person name="Vlamakis H."/>
            <person name="Clish C."/>
            <person name="Bullock K."/>
            <person name="Deik A."/>
            <person name="Scott J."/>
            <person name="Pierce K.A."/>
            <person name="Xavier R.J."/>
            <person name="Alm E.J."/>
        </authorList>
    </citation>
    <scope>NUCLEOTIDE SEQUENCE [LARGE SCALE GENOMIC DNA]</scope>
    <source>
        <strain evidence="2 3">BIOML-A204</strain>
    </source>
</reference>
<accession>A0A9P3ZIS1</accession>
<sequence>MKTRIISTLALMAGVLLSGCTREDMPEGGAPGDGNRVVFTLAGITPQQQNGRTRAAGDSGAAKPDASAATDAEKKVTSLLAAAYEKQPSGGMGFYRAFDVTVTDDGCSFDIAKDGRFDLYLVANADPTLEGAVKALGAGSPVTDLEELLVEQAPDADNAFVMTTPEVLKIISYSGEVADCGEVSLRRLSMRIDLLNKAEGLTITKVTFRNRAVKSRLFTPNAMLAEPGAVEDKEYPDLNLVGSFDVPAEYKSKIYGYENLSRRGEATVPTLDIEYTYLDQPYTHTVEFLDRNDPEGLAPLALKRNYLYRITVGRKVEPEFGIEVVDWTNEKSFNVDDITFQAEMNAKLAINHFAGANVKTIDEAQGTVAFTTADPNNTSAYVAWNEKWATAVYYNETDGTYYRVPTKDEMYLLFPDETNHVRFDEAMDGTSEITETLPEKLFGSKETNGGEGKSWFKNAAVVGGSGSPAYPIVYAIRFKGTAQCAAYRYENKNSGDAANGELEIRIKALQANSLLTIGEVADETYWGNPADGDTDAENQLVYHIAATGYKQPGHEDIGSQGSNSFFWTSTEADESKAHSAGHNVNEILMTSYPKVAAGTLRLVKASAEEFAAIDQQRRNAALKVNMFTPFNVSSLNKAQKKVAFFDKLAVAFAECPTDSYFTYTQLKDAGVTVADAVLTDSEGNKYRLPTAGELNLLIPRWTDVAMRDDLGNRHWGFYHPWWNDNLSTNDPSNANADTYVMSDKVSTTGWTETVYLKNGVDNLPDKTTNAGETDGDYIVSGKSWMKKGAQSEMVHYYKAEPDVEEKGNYNIAPVYGLRFQGTSQYAAYRWETCQIGGNPLERYFSIKIKALKKDDTQTTIDDVADEAFWIDGFIEFKFPASGHYDSKVTPDTEIDNISYRGVNGSCWASTLLEVSGGSQAYGMHFYLHNAFLGYKVIGSGFPLRLVRIQK</sequence>
<evidence type="ECO:0000256" key="1">
    <source>
        <dbReference type="SAM" id="MobiDB-lite"/>
    </source>
</evidence>
<protein>
    <recommendedName>
        <fullName evidence="4">Major fimbrial subunit protein N-terminal domain-containing protein</fullName>
    </recommendedName>
</protein>
<feature type="region of interest" description="Disordered" evidence="1">
    <location>
        <begin position="48"/>
        <end position="68"/>
    </location>
</feature>
<evidence type="ECO:0000313" key="3">
    <source>
        <dbReference type="Proteomes" id="UP000323119"/>
    </source>
</evidence>
<dbReference type="Proteomes" id="UP000323119">
    <property type="component" value="Unassembled WGS sequence"/>
</dbReference>
<proteinExistence type="predicted"/>
<dbReference type="RefSeq" id="WP_149873441.1">
    <property type="nucleotide sequence ID" value="NZ_JADMQE010000003.1"/>
</dbReference>
<feature type="compositionally biased region" description="Low complexity" evidence="1">
    <location>
        <begin position="56"/>
        <end position="68"/>
    </location>
</feature>
<evidence type="ECO:0008006" key="4">
    <source>
        <dbReference type="Google" id="ProtNLM"/>
    </source>
</evidence>
<gene>
    <name evidence="2" type="ORF">F2S36_07020</name>
</gene>
<dbReference type="PROSITE" id="PS51257">
    <property type="entry name" value="PROKAR_LIPOPROTEIN"/>
    <property type="match status" value="1"/>
</dbReference>
<dbReference type="EMBL" id="VVUY01000005">
    <property type="protein sequence ID" value="KAA2561702.1"/>
    <property type="molecule type" value="Genomic_DNA"/>
</dbReference>
<evidence type="ECO:0000313" key="2">
    <source>
        <dbReference type="EMBL" id="KAA2561702.1"/>
    </source>
</evidence>
<name>A0A9P3ZIS1_9BACT</name>
<dbReference type="AlphaFoldDB" id="A0A9P3ZIS1"/>